<dbReference type="Gene3D" id="3.90.660.10">
    <property type="match status" value="1"/>
</dbReference>
<gene>
    <name evidence="2" type="primary">Dvir\GJ15062</name>
    <name evidence="2" type="ORF">Dvir_GJ15062</name>
</gene>
<dbReference type="PANTHER" id="PTHR10742">
    <property type="entry name" value="FLAVIN MONOAMINE OXIDASE"/>
    <property type="match status" value="1"/>
</dbReference>
<feature type="domain" description="Amine oxidase" evidence="1">
    <location>
        <begin position="45"/>
        <end position="505"/>
    </location>
</feature>
<dbReference type="KEGG" id="dvi:6636438"/>
<dbReference type="SUPFAM" id="SSF51905">
    <property type="entry name" value="FAD/NAD(P)-binding domain"/>
    <property type="match status" value="1"/>
</dbReference>
<proteinExistence type="predicted"/>
<accession>B4MFJ3</accession>
<protein>
    <recommendedName>
        <fullName evidence="1">Amine oxidase domain-containing protein</fullName>
    </recommendedName>
</protein>
<evidence type="ECO:0000259" key="1">
    <source>
        <dbReference type="Pfam" id="PF01593"/>
    </source>
</evidence>
<dbReference type="InParanoid" id="B4MFJ3"/>
<evidence type="ECO:0000313" key="2">
    <source>
        <dbReference type="EMBL" id="EDW57164.1"/>
    </source>
</evidence>
<dbReference type="InterPro" id="IPR050281">
    <property type="entry name" value="Flavin_monoamine_oxidase"/>
</dbReference>
<dbReference type="OrthoDB" id="5046242at2759"/>
<dbReference type="Pfam" id="PF01593">
    <property type="entry name" value="Amino_oxidase"/>
    <property type="match status" value="1"/>
</dbReference>
<dbReference type="SMR" id="B4MFJ3"/>
<keyword evidence="2" id="KW-0560">Oxidoreductase</keyword>
<dbReference type="PANTHER" id="PTHR10742:SF398">
    <property type="entry name" value="AMINE OXIDASE DOMAIN-CONTAINING PROTEIN-RELATED"/>
    <property type="match status" value="1"/>
</dbReference>
<dbReference type="eggNOG" id="KOG0685">
    <property type="taxonomic scope" value="Eukaryota"/>
</dbReference>
<dbReference type="OMA" id="MKFADNY"/>
<dbReference type="EMBL" id="CH940667">
    <property type="protein sequence ID" value="EDW57164.1"/>
    <property type="molecule type" value="Genomic_DNA"/>
</dbReference>
<dbReference type="GO" id="GO:0046592">
    <property type="term" value="F:polyamine oxidase activity"/>
    <property type="evidence" value="ECO:0007669"/>
    <property type="project" value="TreeGrafter"/>
</dbReference>
<dbReference type="Gene3D" id="3.50.50.60">
    <property type="entry name" value="FAD/NAD(P)-binding domain"/>
    <property type="match status" value="1"/>
</dbReference>
<dbReference type="SUPFAM" id="SSF54373">
    <property type="entry name" value="FAD-linked reductases, C-terminal domain"/>
    <property type="match status" value="1"/>
</dbReference>
<reference evidence="2 3" key="1">
    <citation type="journal article" date="2007" name="Nature">
        <title>Evolution of genes and genomes on the Drosophila phylogeny.</title>
        <authorList>
            <consortium name="Drosophila 12 Genomes Consortium"/>
            <person name="Clark A.G."/>
            <person name="Eisen M.B."/>
            <person name="Smith D.R."/>
            <person name="Bergman C.M."/>
            <person name="Oliver B."/>
            <person name="Markow T.A."/>
            <person name="Kaufman T.C."/>
            <person name="Kellis M."/>
            <person name="Gelbart W."/>
            <person name="Iyer V.N."/>
            <person name="Pollard D.A."/>
            <person name="Sackton T.B."/>
            <person name="Larracuente A.M."/>
            <person name="Singh N.D."/>
            <person name="Abad J.P."/>
            <person name="Abt D.N."/>
            <person name="Adryan B."/>
            <person name="Aguade M."/>
            <person name="Akashi H."/>
            <person name="Anderson W.W."/>
            <person name="Aquadro C.F."/>
            <person name="Ardell D.H."/>
            <person name="Arguello R."/>
            <person name="Artieri C.G."/>
            <person name="Barbash D.A."/>
            <person name="Barker D."/>
            <person name="Barsanti P."/>
            <person name="Batterham P."/>
            <person name="Batzoglou S."/>
            <person name="Begun D."/>
            <person name="Bhutkar A."/>
            <person name="Blanco E."/>
            <person name="Bosak S.A."/>
            <person name="Bradley R.K."/>
            <person name="Brand A.D."/>
            <person name="Brent M.R."/>
            <person name="Brooks A.N."/>
            <person name="Brown R.H."/>
            <person name="Butlin R.K."/>
            <person name="Caggese C."/>
            <person name="Calvi B.R."/>
            <person name="Bernardo de Carvalho A."/>
            <person name="Caspi A."/>
            <person name="Castrezana S."/>
            <person name="Celniker S.E."/>
            <person name="Chang J.L."/>
            <person name="Chapple C."/>
            <person name="Chatterji S."/>
            <person name="Chinwalla A."/>
            <person name="Civetta A."/>
            <person name="Clifton S.W."/>
            <person name="Comeron J.M."/>
            <person name="Costello J.C."/>
            <person name="Coyne J.A."/>
            <person name="Daub J."/>
            <person name="David R.G."/>
            <person name="Delcher A.L."/>
            <person name="Delehaunty K."/>
            <person name="Do C.B."/>
            <person name="Ebling H."/>
            <person name="Edwards K."/>
            <person name="Eickbush T."/>
            <person name="Evans J.D."/>
            <person name="Filipski A."/>
            <person name="Findeiss S."/>
            <person name="Freyhult E."/>
            <person name="Fulton L."/>
            <person name="Fulton R."/>
            <person name="Garcia A.C."/>
            <person name="Gardiner A."/>
            <person name="Garfield D.A."/>
            <person name="Garvin B.E."/>
            <person name="Gibson G."/>
            <person name="Gilbert D."/>
            <person name="Gnerre S."/>
            <person name="Godfrey J."/>
            <person name="Good R."/>
            <person name="Gotea V."/>
            <person name="Gravely B."/>
            <person name="Greenberg A.J."/>
            <person name="Griffiths-Jones S."/>
            <person name="Gross S."/>
            <person name="Guigo R."/>
            <person name="Gustafson E.A."/>
            <person name="Haerty W."/>
            <person name="Hahn M.W."/>
            <person name="Halligan D.L."/>
            <person name="Halpern A.L."/>
            <person name="Halter G.M."/>
            <person name="Han M.V."/>
            <person name="Heger A."/>
            <person name="Hillier L."/>
            <person name="Hinrichs A.S."/>
            <person name="Holmes I."/>
            <person name="Hoskins R.A."/>
            <person name="Hubisz M.J."/>
            <person name="Hultmark D."/>
            <person name="Huntley M.A."/>
            <person name="Jaffe D.B."/>
            <person name="Jagadeeshan S."/>
            <person name="Jeck W.R."/>
            <person name="Johnson J."/>
            <person name="Jones C.D."/>
            <person name="Jordan W.C."/>
            <person name="Karpen G.H."/>
            <person name="Kataoka E."/>
            <person name="Keightley P.D."/>
            <person name="Kheradpour P."/>
            <person name="Kirkness E.F."/>
            <person name="Koerich L.B."/>
            <person name="Kristiansen K."/>
            <person name="Kudrna D."/>
            <person name="Kulathinal R.J."/>
            <person name="Kumar S."/>
            <person name="Kwok R."/>
            <person name="Lander E."/>
            <person name="Langley C.H."/>
            <person name="Lapoint R."/>
            <person name="Lazzaro B.P."/>
            <person name="Lee S.J."/>
            <person name="Levesque L."/>
            <person name="Li R."/>
            <person name="Lin C.F."/>
            <person name="Lin M.F."/>
            <person name="Lindblad-Toh K."/>
            <person name="Llopart A."/>
            <person name="Long M."/>
            <person name="Low L."/>
            <person name="Lozovsky E."/>
            <person name="Lu J."/>
            <person name="Luo M."/>
            <person name="Machado C.A."/>
            <person name="Makalowski W."/>
            <person name="Marzo M."/>
            <person name="Matsuda M."/>
            <person name="Matzkin L."/>
            <person name="McAllister B."/>
            <person name="McBride C.S."/>
            <person name="McKernan B."/>
            <person name="McKernan K."/>
            <person name="Mendez-Lago M."/>
            <person name="Minx P."/>
            <person name="Mollenhauer M.U."/>
            <person name="Montooth K."/>
            <person name="Mount S.M."/>
            <person name="Mu X."/>
            <person name="Myers E."/>
            <person name="Negre B."/>
            <person name="Newfeld S."/>
            <person name="Nielsen R."/>
            <person name="Noor M.A."/>
            <person name="O'Grady P."/>
            <person name="Pachter L."/>
            <person name="Papaceit M."/>
            <person name="Parisi M.J."/>
            <person name="Parisi M."/>
            <person name="Parts L."/>
            <person name="Pedersen J.S."/>
            <person name="Pesole G."/>
            <person name="Phillippy A.M."/>
            <person name="Ponting C.P."/>
            <person name="Pop M."/>
            <person name="Porcelli D."/>
            <person name="Powell J.R."/>
            <person name="Prohaska S."/>
            <person name="Pruitt K."/>
            <person name="Puig M."/>
            <person name="Quesneville H."/>
            <person name="Ram K.R."/>
            <person name="Rand D."/>
            <person name="Rasmussen M.D."/>
            <person name="Reed L.K."/>
            <person name="Reenan R."/>
            <person name="Reily A."/>
            <person name="Remington K.A."/>
            <person name="Rieger T.T."/>
            <person name="Ritchie M.G."/>
            <person name="Robin C."/>
            <person name="Rogers Y.H."/>
            <person name="Rohde C."/>
            <person name="Rozas J."/>
            <person name="Rubenfield M.J."/>
            <person name="Ruiz A."/>
            <person name="Russo S."/>
            <person name="Salzberg S.L."/>
            <person name="Sanchez-Gracia A."/>
            <person name="Saranga D.J."/>
            <person name="Sato H."/>
            <person name="Schaeffer S.W."/>
            <person name="Schatz M.C."/>
            <person name="Schlenke T."/>
            <person name="Schwartz R."/>
            <person name="Segarra C."/>
            <person name="Singh R.S."/>
            <person name="Sirot L."/>
            <person name="Sirota M."/>
            <person name="Sisneros N.B."/>
            <person name="Smith C.D."/>
            <person name="Smith T.F."/>
            <person name="Spieth J."/>
            <person name="Stage D.E."/>
            <person name="Stark A."/>
            <person name="Stephan W."/>
            <person name="Strausberg R.L."/>
            <person name="Strempel S."/>
            <person name="Sturgill D."/>
            <person name="Sutton G."/>
            <person name="Sutton G.G."/>
            <person name="Tao W."/>
            <person name="Teichmann S."/>
            <person name="Tobari Y.N."/>
            <person name="Tomimura Y."/>
            <person name="Tsolas J.M."/>
            <person name="Valente V.L."/>
            <person name="Venter E."/>
            <person name="Venter J.C."/>
            <person name="Vicario S."/>
            <person name="Vieira F.G."/>
            <person name="Vilella A.J."/>
            <person name="Villasante A."/>
            <person name="Walenz B."/>
            <person name="Wang J."/>
            <person name="Wasserman M."/>
            <person name="Watts T."/>
            <person name="Wilson D."/>
            <person name="Wilson R.K."/>
            <person name="Wing R.A."/>
            <person name="Wolfner M.F."/>
            <person name="Wong A."/>
            <person name="Wong G.K."/>
            <person name="Wu C.I."/>
            <person name="Wu G."/>
            <person name="Yamamoto D."/>
            <person name="Yang H.P."/>
            <person name="Yang S.P."/>
            <person name="Yorke J.A."/>
            <person name="Yoshida K."/>
            <person name="Zdobnov E."/>
            <person name="Zhang P."/>
            <person name="Zhang Y."/>
            <person name="Zimin A.V."/>
            <person name="Baldwin J."/>
            <person name="Abdouelleil A."/>
            <person name="Abdulkadir J."/>
            <person name="Abebe A."/>
            <person name="Abera B."/>
            <person name="Abreu J."/>
            <person name="Acer S.C."/>
            <person name="Aftuck L."/>
            <person name="Alexander A."/>
            <person name="An P."/>
            <person name="Anderson E."/>
            <person name="Anderson S."/>
            <person name="Arachi H."/>
            <person name="Azer M."/>
            <person name="Bachantsang P."/>
            <person name="Barry A."/>
            <person name="Bayul T."/>
            <person name="Berlin A."/>
            <person name="Bessette D."/>
            <person name="Bloom T."/>
            <person name="Blye J."/>
            <person name="Boguslavskiy L."/>
            <person name="Bonnet C."/>
            <person name="Boukhgalter B."/>
            <person name="Bourzgui I."/>
            <person name="Brown A."/>
            <person name="Cahill P."/>
            <person name="Channer S."/>
            <person name="Cheshatsang Y."/>
            <person name="Chuda L."/>
            <person name="Citroen M."/>
            <person name="Collymore A."/>
            <person name="Cooke P."/>
            <person name="Costello M."/>
            <person name="D'Aco K."/>
            <person name="Daza R."/>
            <person name="De Haan G."/>
            <person name="DeGray S."/>
            <person name="DeMaso C."/>
            <person name="Dhargay N."/>
            <person name="Dooley K."/>
            <person name="Dooley E."/>
            <person name="Doricent M."/>
            <person name="Dorje P."/>
            <person name="Dorjee K."/>
            <person name="Dupes A."/>
            <person name="Elong R."/>
            <person name="Falk J."/>
            <person name="Farina A."/>
            <person name="Faro S."/>
            <person name="Ferguson D."/>
            <person name="Fisher S."/>
            <person name="Foley C.D."/>
            <person name="Franke A."/>
            <person name="Friedrich D."/>
            <person name="Gadbois L."/>
            <person name="Gearin G."/>
            <person name="Gearin C.R."/>
            <person name="Giannoukos G."/>
            <person name="Goode T."/>
            <person name="Graham J."/>
            <person name="Grandbois E."/>
            <person name="Grewal S."/>
            <person name="Gyaltsen K."/>
            <person name="Hafez N."/>
            <person name="Hagos B."/>
            <person name="Hall J."/>
            <person name="Henson C."/>
            <person name="Hollinger A."/>
            <person name="Honan T."/>
            <person name="Huard M.D."/>
            <person name="Hughes L."/>
            <person name="Hurhula B."/>
            <person name="Husby M.E."/>
            <person name="Kamat A."/>
            <person name="Kanga B."/>
            <person name="Kashin S."/>
            <person name="Khazanovich D."/>
            <person name="Kisner P."/>
            <person name="Lance K."/>
            <person name="Lara M."/>
            <person name="Lee W."/>
            <person name="Lennon N."/>
            <person name="Letendre F."/>
            <person name="LeVine R."/>
            <person name="Lipovsky A."/>
            <person name="Liu X."/>
            <person name="Liu J."/>
            <person name="Liu S."/>
            <person name="Lokyitsang T."/>
            <person name="Lokyitsang Y."/>
            <person name="Lubonja R."/>
            <person name="Lui A."/>
            <person name="MacDonald P."/>
            <person name="Magnisalis V."/>
            <person name="Maru K."/>
            <person name="Matthews C."/>
            <person name="McCusker W."/>
            <person name="McDonough S."/>
            <person name="Mehta T."/>
            <person name="Meldrim J."/>
            <person name="Meneus L."/>
            <person name="Mihai O."/>
            <person name="Mihalev A."/>
            <person name="Mihova T."/>
            <person name="Mittelman R."/>
            <person name="Mlenga V."/>
            <person name="Montmayeur A."/>
            <person name="Mulrain L."/>
            <person name="Navidi A."/>
            <person name="Naylor J."/>
            <person name="Negash T."/>
            <person name="Nguyen T."/>
            <person name="Nguyen N."/>
            <person name="Nicol R."/>
            <person name="Norbu C."/>
            <person name="Norbu N."/>
            <person name="Novod N."/>
            <person name="O'Neill B."/>
            <person name="Osman S."/>
            <person name="Markiewicz E."/>
            <person name="Oyono O.L."/>
            <person name="Patti C."/>
            <person name="Phunkhang P."/>
            <person name="Pierre F."/>
            <person name="Priest M."/>
            <person name="Raghuraman S."/>
            <person name="Rege F."/>
            <person name="Reyes R."/>
            <person name="Rise C."/>
            <person name="Rogov P."/>
            <person name="Ross K."/>
            <person name="Ryan E."/>
            <person name="Settipalli S."/>
            <person name="Shea T."/>
            <person name="Sherpa N."/>
            <person name="Shi L."/>
            <person name="Shih D."/>
            <person name="Sparrow T."/>
            <person name="Spaulding J."/>
            <person name="Stalker J."/>
            <person name="Stange-Thomann N."/>
            <person name="Stavropoulos S."/>
            <person name="Stone C."/>
            <person name="Strader C."/>
            <person name="Tesfaye S."/>
            <person name="Thomson T."/>
            <person name="Thoulutsang Y."/>
            <person name="Thoulutsang D."/>
            <person name="Topham K."/>
            <person name="Topping I."/>
            <person name="Tsamla T."/>
            <person name="Vassiliev H."/>
            <person name="Vo A."/>
            <person name="Wangchuk T."/>
            <person name="Wangdi T."/>
            <person name="Weiand M."/>
            <person name="Wilkinson J."/>
            <person name="Wilson A."/>
            <person name="Yadav S."/>
            <person name="Young G."/>
            <person name="Yu Q."/>
            <person name="Zembek L."/>
            <person name="Zhong D."/>
            <person name="Zimmer A."/>
            <person name="Zwirko Z."/>
            <person name="Jaffe D.B."/>
            <person name="Alvarez P."/>
            <person name="Brockman W."/>
            <person name="Butler J."/>
            <person name="Chin C."/>
            <person name="Gnerre S."/>
            <person name="Grabherr M."/>
            <person name="Kleber M."/>
            <person name="Mauceli E."/>
            <person name="MacCallum I."/>
        </authorList>
    </citation>
    <scope>NUCLEOTIDE SEQUENCE [LARGE SCALE GENOMIC DNA]</scope>
    <source>
        <strain evidence="3">Tucson 15010-1051.87</strain>
    </source>
</reference>
<keyword evidence="3" id="KW-1185">Reference proteome</keyword>
<dbReference type="HOGENOM" id="CLU_004498_2_3_1"/>
<dbReference type="InterPro" id="IPR036188">
    <property type="entry name" value="FAD/NAD-bd_sf"/>
</dbReference>
<name>B4MFJ3_DROVI</name>
<dbReference type="PhylomeDB" id="B4MFJ3"/>
<dbReference type="AlphaFoldDB" id="B4MFJ3"/>
<sequence length="513" mass="58723">MGSCCAKKTNQGLHNRYHASKRKSPKKLSLPLHQDPKILILGAGVSGLACAVELKRHGFENVRIVEMSNRIGGRIRTMKFADNYIDLGAQWVYGQQENVVYQMVKEMNMLEPAGDMFRHMDWIRSSGQRMSRSLARKLVNVLSSIYRYKRSELFEREGTFGEYLVEKFAEELSKPGLKNLNRELAAEFLRTFKKMEGSAVDTDMSASGYETYRTCHGENHNFRERGFKQFLRVLLGGDEMNEQGLLKDCIDLNTRVMQIDWDRADGTVLLSCEDDKKYIADHVVVTVSLGVLKRNTTFFHPYLPQAKRKAINFMGFGSVCKIFAEFEEQFWQDNWRGFNAMWRTEDMNQPQLEWVSDIYAFHVYACQPRVLLGWAAGPSTEVIETIDGKLLAHGVVYMLKRFLPQLKIPHPKRVVSSKWSIDPAHLGAYSYRSLLTNSYKTGPDQLAQPVNMLAYEPCGSRMSWDHIIPMSVRPILLFAGEATSSTHYSTVHGAVETGMREAQRLTGYYQKDL</sequence>
<organism evidence="2 3">
    <name type="scientific">Drosophila virilis</name>
    <name type="common">Fruit fly</name>
    <dbReference type="NCBI Taxonomy" id="7244"/>
    <lineage>
        <taxon>Eukaryota</taxon>
        <taxon>Metazoa</taxon>
        <taxon>Ecdysozoa</taxon>
        <taxon>Arthropoda</taxon>
        <taxon>Hexapoda</taxon>
        <taxon>Insecta</taxon>
        <taxon>Pterygota</taxon>
        <taxon>Neoptera</taxon>
        <taxon>Endopterygota</taxon>
        <taxon>Diptera</taxon>
        <taxon>Brachycera</taxon>
        <taxon>Muscomorpha</taxon>
        <taxon>Ephydroidea</taxon>
        <taxon>Drosophilidae</taxon>
        <taxon>Drosophila</taxon>
    </lineage>
</organism>
<dbReference type="InterPro" id="IPR002937">
    <property type="entry name" value="Amino_oxidase"/>
</dbReference>
<evidence type="ECO:0000313" key="3">
    <source>
        <dbReference type="Proteomes" id="UP000008792"/>
    </source>
</evidence>
<dbReference type="Proteomes" id="UP000008792">
    <property type="component" value="Unassembled WGS sequence"/>
</dbReference>